<evidence type="ECO:0000313" key="4">
    <source>
        <dbReference type="Proteomes" id="UP000070412"/>
    </source>
</evidence>
<reference evidence="3" key="3">
    <citation type="submission" date="2022-06" db="UniProtKB">
        <authorList>
            <consortium name="EnsemblMetazoa"/>
        </authorList>
    </citation>
    <scope>IDENTIFICATION</scope>
</reference>
<dbReference type="Proteomes" id="UP000070412">
    <property type="component" value="Unassembled WGS sequence"/>
</dbReference>
<name>A0A834R4A5_SARSC</name>
<reference evidence="4" key="1">
    <citation type="journal article" date="2020" name="PLoS Negl. Trop. Dis.">
        <title>High-quality nuclear genome for Sarcoptes scabiei-A critical resource for a neglected parasite.</title>
        <authorList>
            <person name="Korhonen P.K."/>
            <person name="Gasser R.B."/>
            <person name="Ma G."/>
            <person name="Wang T."/>
            <person name="Stroehlein A.J."/>
            <person name="Young N.D."/>
            <person name="Ang C.S."/>
            <person name="Fernando D.D."/>
            <person name="Lu H.C."/>
            <person name="Taylor S."/>
            <person name="Reynolds S.L."/>
            <person name="Mofiz E."/>
            <person name="Najaraj S.H."/>
            <person name="Gowda H."/>
            <person name="Madugundu A."/>
            <person name="Renuse S."/>
            <person name="Holt D."/>
            <person name="Pandey A."/>
            <person name="Papenfuss A.T."/>
            <person name="Fischer K."/>
        </authorList>
    </citation>
    <scope>NUCLEOTIDE SEQUENCE [LARGE SCALE GENOMIC DNA]</scope>
</reference>
<organism evidence="2">
    <name type="scientific">Sarcoptes scabiei</name>
    <name type="common">Itch mite</name>
    <name type="synonym">Acarus scabiei</name>
    <dbReference type="NCBI Taxonomy" id="52283"/>
    <lineage>
        <taxon>Eukaryota</taxon>
        <taxon>Metazoa</taxon>
        <taxon>Ecdysozoa</taxon>
        <taxon>Arthropoda</taxon>
        <taxon>Chelicerata</taxon>
        <taxon>Arachnida</taxon>
        <taxon>Acari</taxon>
        <taxon>Acariformes</taxon>
        <taxon>Sarcoptiformes</taxon>
        <taxon>Astigmata</taxon>
        <taxon>Psoroptidia</taxon>
        <taxon>Sarcoptoidea</taxon>
        <taxon>Sarcoptidae</taxon>
        <taxon>Sarcoptinae</taxon>
        <taxon>Sarcoptes</taxon>
    </lineage>
</organism>
<accession>A0A834R4A5</accession>
<dbReference type="OrthoDB" id="6510879at2759"/>
<dbReference type="AlphaFoldDB" id="A0A834R4A5"/>
<evidence type="ECO:0000256" key="1">
    <source>
        <dbReference type="SAM" id="MobiDB-lite"/>
    </source>
</evidence>
<dbReference type="EMBL" id="WVUK01000062">
    <property type="protein sequence ID" value="KAF7490052.1"/>
    <property type="molecule type" value="Genomic_DNA"/>
</dbReference>
<proteinExistence type="predicted"/>
<evidence type="ECO:0000313" key="3">
    <source>
        <dbReference type="EnsemblMetazoa" id="KAF7490052.1"/>
    </source>
</evidence>
<dbReference type="EnsemblMetazoa" id="SSS_7334s_mrna">
    <property type="protein sequence ID" value="KAF7490052.1"/>
    <property type="gene ID" value="SSS_7334"/>
</dbReference>
<keyword evidence="4" id="KW-1185">Reference proteome</keyword>
<feature type="compositionally biased region" description="Basic and acidic residues" evidence="1">
    <location>
        <begin position="593"/>
        <end position="607"/>
    </location>
</feature>
<feature type="region of interest" description="Disordered" evidence="1">
    <location>
        <begin position="585"/>
        <end position="607"/>
    </location>
</feature>
<reference evidence="2" key="2">
    <citation type="submission" date="2020-01" db="EMBL/GenBank/DDBJ databases">
        <authorList>
            <person name="Korhonen P.K.K."/>
            <person name="Guangxu M.G."/>
            <person name="Wang T.W."/>
            <person name="Stroehlein A.J.S."/>
            <person name="Young N.D."/>
            <person name="Ang C.-S.A."/>
            <person name="Fernando D.W.F."/>
            <person name="Lu H.L."/>
            <person name="Taylor S.T."/>
            <person name="Ehtesham M.E.M."/>
            <person name="Najaraj S.H.N."/>
            <person name="Harsha G.H.G."/>
            <person name="Madugundu A.M."/>
            <person name="Renuse S.R."/>
            <person name="Holt D.H."/>
            <person name="Pandey A.P."/>
            <person name="Papenfuss A.P."/>
            <person name="Gasser R.B.G."/>
            <person name="Fischer K.F."/>
        </authorList>
    </citation>
    <scope>NUCLEOTIDE SEQUENCE</scope>
    <source>
        <strain evidence="2">SSS_KF_BRIS2020</strain>
    </source>
</reference>
<sequence>MDYLRTSDHAKILSEFRKNSSSTIQSKNENLLLLSRILDHLDIHLLETHLSNLMREISSILQNDRNDNEYRLLRINALKTFQMILQRIHAHQFDSISWKKDLNIWIIEILIKKISTNTHPLEVRAVLACLIRIIDLFPACVSIDRILFENKFISIAANFATKSDQESNLNILGFCFGKYSLSGPINDKRFRQILSRLMISMMTYTKCTAFTSIKKPIRKFCFDPYEPFDHISFDSQTLLTIPEQMKYFVNLHFISSAMYGIITNNYFKKFPLPIEAILECLNELIVIAMQKSIFQALKLHCKNPLIIFDSVFIVLNGLIERIRSNCLIYSQIILHFYMTLLKWSLSINENDSFHLRCLLNRKIYESISKYFSFLKLNSLLTLDQTEMILNSLLNDIRINDDRIQLRLDQGHNGQNFSDHHQLSFSDHLFAIRALNSFLNFSLKNLNRNQLRRIHYEIIDILLHIIRDGSNLIYPYRNKLFRKEIYESVRFLIVGLQHVSELPLETYLTLLHEAKNFEKSKEIASIIENILQTISFVLLSRLPIENRIDYKPSDRNKVDKTLENFDENQIIDLIRSIRSNNQILGEDQNGLASRPEKSSEIVQDRSNDLDIESLPIPSSSLPVTKKLRISSEINENDENDNLETITDCAENIDSRVDNLSDADNLSFSAVEMAIESRNDFDDSMNVEVSIDNESIQKKNTDNSASSLDADEIMQFFVP</sequence>
<protein>
    <submittedName>
        <fullName evidence="2 3">Uncharacterized protein</fullName>
    </submittedName>
</protein>
<gene>
    <name evidence="2" type="ORF">SSS_7334</name>
</gene>
<evidence type="ECO:0000313" key="2">
    <source>
        <dbReference type="EMBL" id="KAF7490052.1"/>
    </source>
</evidence>